<evidence type="ECO:0000313" key="1">
    <source>
        <dbReference type="EMBL" id="EYB98206.1"/>
    </source>
</evidence>
<gene>
    <name evidence="1" type="primary">Acey_s0133.g1765</name>
    <name evidence="1" type="ORF">Y032_0133g1765</name>
</gene>
<accession>A0A016T6E6</accession>
<organism evidence="1 2">
    <name type="scientific">Ancylostoma ceylanicum</name>
    <dbReference type="NCBI Taxonomy" id="53326"/>
    <lineage>
        <taxon>Eukaryota</taxon>
        <taxon>Metazoa</taxon>
        <taxon>Ecdysozoa</taxon>
        <taxon>Nematoda</taxon>
        <taxon>Chromadorea</taxon>
        <taxon>Rhabditida</taxon>
        <taxon>Rhabditina</taxon>
        <taxon>Rhabditomorpha</taxon>
        <taxon>Strongyloidea</taxon>
        <taxon>Ancylostomatidae</taxon>
        <taxon>Ancylostomatinae</taxon>
        <taxon>Ancylostoma</taxon>
    </lineage>
</organism>
<comment type="caution">
    <text evidence="1">The sequence shown here is derived from an EMBL/GenBank/DDBJ whole genome shotgun (WGS) entry which is preliminary data.</text>
</comment>
<dbReference type="Proteomes" id="UP000024635">
    <property type="component" value="Unassembled WGS sequence"/>
</dbReference>
<dbReference type="EMBL" id="JARK01001469">
    <property type="protein sequence ID" value="EYB98206.1"/>
    <property type="molecule type" value="Genomic_DNA"/>
</dbReference>
<evidence type="ECO:0000313" key="2">
    <source>
        <dbReference type="Proteomes" id="UP000024635"/>
    </source>
</evidence>
<sequence>MYLFNLMTRSSVAVGRSIVLISAEGKFRLDACVSIMKYRASHIADAAQMHAFTILRLRLLFIRNVHATLTGISYGKCIGLPYQNKRISRPRRSKGYGMLHSDAVAASVHQQNFSCNCFYANTLSNANRVIKYENL</sequence>
<reference evidence="2" key="1">
    <citation type="journal article" date="2015" name="Nat. Genet.">
        <title>The genome and transcriptome of the zoonotic hookworm Ancylostoma ceylanicum identify infection-specific gene families.</title>
        <authorList>
            <person name="Schwarz E.M."/>
            <person name="Hu Y."/>
            <person name="Antoshechkin I."/>
            <person name="Miller M.M."/>
            <person name="Sternberg P.W."/>
            <person name="Aroian R.V."/>
        </authorList>
    </citation>
    <scope>NUCLEOTIDE SEQUENCE</scope>
    <source>
        <strain evidence="2">HY135</strain>
    </source>
</reference>
<dbReference type="AlphaFoldDB" id="A0A016T6E6"/>
<keyword evidence="2" id="KW-1185">Reference proteome</keyword>
<name>A0A016T6E6_9BILA</name>
<protein>
    <submittedName>
        <fullName evidence="1">Uncharacterized protein</fullName>
    </submittedName>
</protein>
<proteinExistence type="predicted"/>